<dbReference type="InterPro" id="IPR011990">
    <property type="entry name" value="TPR-like_helical_dom_sf"/>
</dbReference>
<name>A0A1Z3HT34_9CYAN</name>
<reference evidence="1 2" key="1">
    <citation type="journal article" date="2016" name="Biochim. Biophys. Acta">
        <title>Characterization of red-shifted phycobilisomes isolated from the chlorophyll f-containing cyanobacterium Halomicronema hongdechloris.</title>
        <authorList>
            <person name="Li Y."/>
            <person name="Lin Y."/>
            <person name="Garvey C.J."/>
            <person name="Birch D."/>
            <person name="Corkery R.W."/>
            <person name="Loughlin P.C."/>
            <person name="Scheer H."/>
            <person name="Willows R.D."/>
            <person name="Chen M."/>
        </authorList>
    </citation>
    <scope>NUCLEOTIDE SEQUENCE [LARGE SCALE GENOMIC DNA]</scope>
    <source>
        <strain evidence="1 2">C2206</strain>
    </source>
</reference>
<dbReference type="KEGG" id="hhg:XM38_043930"/>
<dbReference type="STRING" id="1641165.XM38_03655"/>
<protein>
    <recommendedName>
        <fullName evidence="3">TPR repeat-containing protein</fullName>
    </recommendedName>
</protein>
<organism evidence="1 2">
    <name type="scientific">Halomicronema hongdechloris C2206</name>
    <dbReference type="NCBI Taxonomy" id="1641165"/>
    <lineage>
        <taxon>Bacteria</taxon>
        <taxon>Bacillati</taxon>
        <taxon>Cyanobacteriota</taxon>
        <taxon>Cyanophyceae</taxon>
        <taxon>Nodosilineales</taxon>
        <taxon>Nodosilineaceae</taxon>
        <taxon>Halomicronema</taxon>
    </lineage>
</organism>
<dbReference type="EMBL" id="CP021983">
    <property type="protein sequence ID" value="ASC73426.1"/>
    <property type="molecule type" value="Genomic_DNA"/>
</dbReference>
<evidence type="ECO:0000313" key="2">
    <source>
        <dbReference type="Proteomes" id="UP000191901"/>
    </source>
</evidence>
<accession>A0A1Z3HT34</accession>
<proteinExistence type="predicted"/>
<dbReference type="SUPFAM" id="SSF48452">
    <property type="entry name" value="TPR-like"/>
    <property type="match status" value="1"/>
</dbReference>
<keyword evidence="2" id="KW-1185">Reference proteome</keyword>
<gene>
    <name evidence="1" type="ORF">XM38_043930</name>
</gene>
<dbReference type="RefSeq" id="WP_088430963.1">
    <property type="nucleotide sequence ID" value="NZ_CP021983.2"/>
</dbReference>
<evidence type="ECO:0008006" key="3">
    <source>
        <dbReference type="Google" id="ProtNLM"/>
    </source>
</evidence>
<evidence type="ECO:0000313" key="1">
    <source>
        <dbReference type="EMBL" id="ASC73426.1"/>
    </source>
</evidence>
<dbReference type="AlphaFoldDB" id="A0A1Z3HT34"/>
<dbReference type="Proteomes" id="UP000191901">
    <property type="component" value="Chromosome"/>
</dbReference>
<sequence length="139" mass="15470">MTETSSDLFDQAIERYKAGEPVADLIPVFKQICDRAPKNSAAQTCLAWLYLLEDRPNSALKAAQRAVKLNGNDPQARVNLAIAMLEAGKTGVRNHVETAAQVLATVPELRDDVQKSLADGLERRPNWASLMRVQHWLFE</sequence>
<dbReference type="Gene3D" id="1.25.40.10">
    <property type="entry name" value="Tetratricopeptide repeat domain"/>
    <property type="match status" value="1"/>
</dbReference>
<dbReference type="OrthoDB" id="423802at2"/>